<organism evidence="1">
    <name type="scientific">marine metagenome</name>
    <dbReference type="NCBI Taxonomy" id="408172"/>
    <lineage>
        <taxon>unclassified sequences</taxon>
        <taxon>metagenomes</taxon>
        <taxon>ecological metagenomes</taxon>
    </lineage>
</organism>
<proteinExistence type="predicted"/>
<sequence length="159" mass="17303">MEQMQQGIAEIFYDNGVVFLATPQGDLPLTPYWKTFMNIGHGITDGGEVHEDGGGNWAFFDKEGTLLGVQMEDPVDPKSGAPRESALVWLRGVMEEHQVVTFVEAMKDAHGQHAKEEPGDEGEVLSFQIGPEGPTGRWLGGAIDRLNKAAAARAAKNRK</sequence>
<reference evidence="1" key="1">
    <citation type="submission" date="2018-05" db="EMBL/GenBank/DDBJ databases">
        <authorList>
            <person name="Lanie J.A."/>
            <person name="Ng W.-L."/>
            <person name="Kazmierczak K.M."/>
            <person name="Andrzejewski T.M."/>
            <person name="Davidsen T.M."/>
            <person name="Wayne K.J."/>
            <person name="Tettelin H."/>
            <person name="Glass J.I."/>
            <person name="Rusch D."/>
            <person name="Podicherti R."/>
            <person name="Tsui H.-C.T."/>
            <person name="Winkler M.E."/>
        </authorList>
    </citation>
    <scope>NUCLEOTIDE SEQUENCE</scope>
</reference>
<accession>A0A382AE73</accession>
<gene>
    <name evidence="1" type="ORF">METZ01_LOCUS152719</name>
</gene>
<dbReference type="EMBL" id="UINC01025032">
    <property type="protein sequence ID" value="SVA99865.1"/>
    <property type="molecule type" value="Genomic_DNA"/>
</dbReference>
<protein>
    <submittedName>
        <fullName evidence="1">Uncharacterized protein</fullName>
    </submittedName>
</protein>
<evidence type="ECO:0000313" key="1">
    <source>
        <dbReference type="EMBL" id="SVA99865.1"/>
    </source>
</evidence>
<dbReference type="AlphaFoldDB" id="A0A382AE73"/>
<name>A0A382AE73_9ZZZZ</name>